<accession>A0A7Z7AUR3</accession>
<evidence type="ECO:0000313" key="3">
    <source>
        <dbReference type="Proteomes" id="UP000199259"/>
    </source>
</evidence>
<evidence type="ECO:0000256" key="1">
    <source>
        <dbReference type="SAM" id="Phobius"/>
    </source>
</evidence>
<gene>
    <name evidence="2" type="ORF">SAMN04488589_0501</name>
</gene>
<proteinExistence type="predicted"/>
<keyword evidence="1" id="KW-0472">Membrane</keyword>
<feature type="transmembrane region" description="Helical" evidence="1">
    <location>
        <begin position="238"/>
        <end position="265"/>
    </location>
</feature>
<feature type="transmembrane region" description="Helical" evidence="1">
    <location>
        <begin position="286"/>
        <end position="306"/>
    </location>
</feature>
<organism evidence="2 3">
    <name type="scientific">Methanolobus vulcani</name>
    <dbReference type="NCBI Taxonomy" id="38026"/>
    <lineage>
        <taxon>Archaea</taxon>
        <taxon>Methanobacteriati</taxon>
        <taxon>Methanobacteriota</taxon>
        <taxon>Stenosarchaea group</taxon>
        <taxon>Methanomicrobia</taxon>
        <taxon>Methanosarcinales</taxon>
        <taxon>Methanosarcinaceae</taxon>
        <taxon>Methanolobus</taxon>
    </lineage>
</organism>
<reference evidence="2 3" key="1">
    <citation type="submission" date="2016-10" db="EMBL/GenBank/DDBJ databases">
        <authorList>
            <person name="Varghese N."/>
            <person name="Submissions S."/>
        </authorList>
    </citation>
    <scope>NUCLEOTIDE SEQUENCE [LARGE SCALE GENOMIC DNA]</scope>
    <source>
        <strain evidence="2 3">PL 12/M</strain>
    </source>
</reference>
<evidence type="ECO:0000313" key="2">
    <source>
        <dbReference type="EMBL" id="SDF43249.1"/>
    </source>
</evidence>
<dbReference type="RefSeq" id="WP_091708437.1">
    <property type="nucleotide sequence ID" value="NZ_FNCA01000002.1"/>
</dbReference>
<dbReference type="Proteomes" id="UP000199259">
    <property type="component" value="Unassembled WGS sequence"/>
</dbReference>
<name>A0A7Z7AUR3_9EURY</name>
<sequence length="312" mass="36077">MRYLLPLICLILLTIPLASAGTYELENTPGFDEYIIVNSLSTEWVTTDRTVIDNDVYDNVICPSDDEIYYLEMDLTGIKEDSQLPVYFWYDSFNSTQLNFNFFYEEETVLFFWTNERLCYNLTDTLGNTYLEGEQGLGVDSCSIEITQESISLGRSDLNVSLLPAQGMTFDISSISFMSAEEKPGRGGYGYATLRVQDSDYSNDISGPLHYLYELIDFADSDRTLYQILYYMQKMLTFLLFLVEFFLSSFWVYVAVAQCGSLFWGILHKNQGVFRMIQKYIEAFGFFMKLPFILFKFFVEFVFSIANRLIPG</sequence>
<keyword evidence="1" id="KW-1133">Transmembrane helix</keyword>
<dbReference type="EMBL" id="FNCA01000002">
    <property type="protein sequence ID" value="SDF43249.1"/>
    <property type="molecule type" value="Genomic_DNA"/>
</dbReference>
<comment type="caution">
    <text evidence="2">The sequence shown here is derived from an EMBL/GenBank/DDBJ whole genome shotgun (WGS) entry which is preliminary data.</text>
</comment>
<dbReference type="AlphaFoldDB" id="A0A7Z7AUR3"/>
<keyword evidence="3" id="KW-1185">Reference proteome</keyword>
<keyword evidence="1" id="KW-0812">Transmembrane</keyword>
<protein>
    <submittedName>
        <fullName evidence="2">Uncharacterized protein</fullName>
    </submittedName>
</protein>